<feature type="transmembrane region" description="Helical" evidence="1">
    <location>
        <begin position="42"/>
        <end position="60"/>
    </location>
</feature>
<sequence>MSENNKVKEFFKLGEVGNYFVRVFQKPDPSQKSNLNLRMMHGINKISIIVFILALIVWTLKRFI</sequence>
<dbReference type="STRING" id="226505.SAMN05444394_3709"/>
<reference evidence="3" key="1">
    <citation type="submission" date="2016-11" db="EMBL/GenBank/DDBJ databases">
        <authorList>
            <person name="Varghese N."/>
            <person name="Submissions S."/>
        </authorList>
    </citation>
    <scope>NUCLEOTIDE SEQUENCE [LARGE SCALE GENOMIC DNA]</scope>
    <source>
        <strain evidence="3">DSM 15292</strain>
    </source>
</reference>
<dbReference type="RefSeq" id="WP_074226477.1">
    <property type="nucleotide sequence ID" value="NZ_CP146486.1"/>
</dbReference>
<proteinExistence type="predicted"/>
<keyword evidence="3" id="KW-1185">Reference proteome</keyword>
<accession>A0A1N6HBB3</accession>
<gene>
    <name evidence="2" type="ORF">SAMN05444394_3709</name>
</gene>
<dbReference type="EMBL" id="FSRC01000003">
    <property type="protein sequence ID" value="SIO17060.1"/>
    <property type="molecule type" value="Genomic_DNA"/>
</dbReference>
<name>A0A1N6HBB3_9BACT</name>
<evidence type="ECO:0008006" key="4">
    <source>
        <dbReference type="Google" id="ProtNLM"/>
    </source>
</evidence>
<keyword evidence="1" id="KW-1133">Transmembrane helix</keyword>
<dbReference type="Pfam" id="PF20498">
    <property type="entry name" value="DUF6728"/>
    <property type="match status" value="1"/>
</dbReference>
<dbReference type="OrthoDB" id="886459at2"/>
<protein>
    <recommendedName>
        <fullName evidence="4">DUF5808 domain-containing protein</fullName>
    </recommendedName>
</protein>
<evidence type="ECO:0000256" key="1">
    <source>
        <dbReference type="SAM" id="Phobius"/>
    </source>
</evidence>
<organism evidence="2 3">
    <name type="scientific">Algoriphagus halophilus</name>
    <dbReference type="NCBI Taxonomy" id="226505"/>
    <lineage>
        <taxon>Bacteria</taxon>
        <taxon>Pseudomonadati</taxon>
        <taxon>Bacteroidota</taxon>
        <taxon>Cytophagia</taxon>
        <taxon>Cytophagales</taxon>
        <taxon>Cyclobacteriaceae</taxon>
        <taxon>Algoriphagus</taxon>
    </lineage>
</organism>
<dbReference type="InterPro" id="IPR046615">
    <property type="entry name" value="DUF6728"/>
</dbReference>
<evidence type="ECO:0000313" key="2">
    <source>
        <dbReference type="EMBL" id="SIO17060.1"/>
    </source>
</evidence>
<dbReference type="AlphaFoldDB" id="A0A1N6HBB3"/>
<dbReference type="Proteomes" id="UP000185221">
    <property type="component" value="Unassembled WGS sequence"/>
</dbReference>
<keyword evidence="1" id="KW-0812">Transmembrane</keyword>
<evidence type="ECO:0000313" key="3">
    <source>
        <dbReference type="Proteomes" id="UP000185221"/>
    </source>
</evidence>
<keyword evidence="1" id="KW-0472">Membrane</keyword>